<reference evidence="1 2" key="1">
    <citation type="submission" date="2017-07" db="EMBL/GenBank/DDBJ databases">
        <title>Thauera sp. KNDSS-Mac4 genome sequence and assembly.</title>
        <authorList>
            <person name="Mayilraj S."/>
        </authorList>
    </citation>
    <scope>NUCLEOTIDE SEQUENCE [LARGE SCALE GENOMIC DNA]</scope>
    <source>
        <strain evidence="1 2">KNDSS-Mac4</strain>
    </source>
</reference>
<organism evidence="1 2">
    <name type="scientific">Thauera propionica</name>
    <dbReference type="NCBI Taxonomy" id="2019431"/>
    <lineage>
        <taxon>Bacteria</taxon>
        <taxon>Pseudomonadati</taxon>
        <taxon>Pseudomonadota</taxon>
        <taxon>Betaproteobacteria</taxon>
        <taxon>Rhodocyclales</taxon>
        <taxon>Zoogloeaceae</taxon>
        <taxon>Thauera</taxon>
    </lineage>
</organism>
<protein>
    <submittedName>
        <fullName evidence="1">Uncharacterized protein</fullName>
    </submittedName>
</protein>
<dbReference type="AlphaFoldDB" id="A0A235EZW3"/>
<evidence type="ECO:0000313" key="2">
    <source>
        <dbReference type="Proteomes" id="UP000215181"/>
    </source>
</evidence>
<accession>A0A235EZW3</accession>
<evidence type="ECO:0000313" key="1">
    <source>
        <dbReference type="EMBL" id="OYD54586.1"/>
    </source>
</evidence>
<proteinExistence type="predicted"/>
<dbReference type="EMBL" id="NOIH01000007">
    <property type="protein sequence ID" value="OYD54586.1"/>
    <property type="molecule type" value="Genomic_DNA"/>
</dbReference>
<keyword evidence="2" id="KW-1185">Reference proteome</keyword>
<name>A0A235EZW3_9RHOO</name>
<gene>
    <name evidence="1" type="ORF">CGK74_07315</name>
</gene>
<comment type="caution">
    <text evidence="1">The sequence shown here is derived from an EMBL/GenBank/DDBJ whole genome shotgun (WGS) entry which is preliminary data.</text>
</comment>
<sequence>MALAGMTLPAAAAQTNDFPTLDRVLWVHECMREHPDGGHYEMVSKCSCALDRIAGQMNHEQYMAMKTSSDARSIGGERGGYIRANKQEQKVAREFGAIQKAAMKACFIKVD</sequence>
<dbReference type="Proteomes" id="UP000215181">
    <property type="component" value="Unassembled WGS sequence"/>
</dbReference>
<dbReference type="OrthoDB" id="8563102at2"/>